<proteinExistence type="predicted"/>
<evidence type="ECO:0000313" key="2">
    <source>
        <dbReference type="Proteomes" id="UP000075230"/>
    </source>
</evidence>
<protein>
    <submittedName>
        <fullName evidence="1">Rho guanyl nucleotide exchange factor</fullName>
    </submittedName>
</protein>
<name>A0A146FY30_ASPKA</name>
<dbReference type="AlphaFoldDB" id="A0A146FY30"/>
<organism evidence="1 2">
    <name type="scientific">Aspergillus kawachii</name>
    <name type="common">White koji mold</name>
    <name type="synonym">Aspergillus awamori var. kawachi</name>
    <dbReference type="NCBI Taxonomy" id="1069201"/>
    <lineage>
        <taxon>Eukaryota</taxon>
        <taxon>Fungi</taxon>
        <taxon>Dikarya</taxon>
        <taxon>Ascomycota</taxon>
        <taxon>Pezizomycotina</taxon>
        <taxon>Eurotiomycetes</taxon>
        <taxon>Eurotiomycetidae</taxon>
        <taxon>Eurotiales</taxon>
        <taxon>Aspergillaceae</taxon>
        <taxon>Aspergillus</taxon>
        <taxon>Aspergillus subgen. Circumdati</taxon>
    </lineage>
</organism>
<sequence>MGQLRRALTKNGITKDVHMMELCSLQEHDGGNKETQEQMRGSGIMPWFNNCQGVWRMQ</sequence>
<reference evidence="2" key="2">
    <citation type="submission" date="2016-02" db="EMBL/GenBank/DDBJ databases">
        <title>Genome sequencing of Aspergillus luchuensis NBRC 4314.</title>
        <authorList>
            <person name="Yamada O."/>
        </authorList>
    </citation>
    <scope>NUCLEOTIDE SEQUENCE [LARGE SCALE GENOMIC DNA]</scope>
    <source>
        <strain evidence="2">RIB 2604</strain>
    </source>
</reference>
<gene>
    <name evidence="1" type="ORF">RIB2604_03302250</name>
</gene>
<dbReference type="EMBL" id="BCWF01000032">
    <property type="protein sequence ID" value="GAT30248.1"/>
    <property type="molecule type" value="Genomic_DNA"/>
</dbReference>
<comment type="caution">
    <text evidence="1">The sequence shown here is derived from an EMBL/GenBank/DDBJ whole genome shotgun (WGS) entry which is preliminary data.</text>
</comment>
<dbReference type="Proteomes" id="UP000075230">
    <property type="component" value="Unassembled WGS sequence"/>
</dbReference>
<reference evidence="1 2" key="1">
    <citation type="journal article" date="2016" name="DNA Res.">
        <title>Genome sequence of Aspergillus luchuensis NBRC 4314.</title>
        <authorList>
            <person name="Yamada O."/>
            <person name="Machida M."/>
            <person name="Hosoyama A."/>
            <person name="Goto M."/>
            <person name="Takahashi T."/>
            <person name="Futagami T."/>
            <person name="Yamagata Y."/>
            <person name="Takeuchi M."/>
            <person name="Kobayashi T."/>
            <person name="Koike H."/>
            <person name="Abe K."/>
            <person name="Asai K."/>
            <person name="Arita M."/>
            <person name="Fujita N."/>
            <person name="Fukuda K."/>
            <person name="Higa K."/>
            <person name="Horikawa H."/>
            <person name="Ishikawa T."/>
            <person name="Jinno K."/>
            <person name="Kato Y."/>
            <person name="Kirimura K."/>
            <person name="Mizutani O."/>
            <person name="Nakasone K."/>
            <person name="Sano M."/>
            <person name="Shiraishi Y."/>
            <person name="Tsukahara M."/>
            <person name="Gomi K."/>
        </authorList>
    </citation>
    <scope>NUCLEOTIDE SEQUENCE [LARGE SCALE GENOMIC DNA]</scope>
    <source>
        <strain evidence="1 2">RIB 2604</strain>
    </source>
</reference>
<evidence type="ECO:0000313" key="1">
    <source>
        <dbReference type="EMBL" id="GAT30248.1"/>
    </source>
</evidence>
<accession>A0A146FY30</accession>